<comment type="catalytic activity">
    <reaction evidence="1">
        <text>an N-acyl-D-glucosamine 6-phosphate = an N-acyl-D-mannosamine 6-phosphate</text>
        <dbReference type="Rhea" id="RHEA:23932"/>
        <dbReference type="ChEBI" id="CHEBI:57599"/>
        <dbReference type="ChEBI" id="CHEBI:57666"/>
        <dbReference type="EC" id="5.1.3.9"/>
    </reaction>
</comment>
<evidence type="ECO:0000256" key="3">
    <source>
        <dbReference type="ARBA" id="ARBA00005081"/>
    </source>
</evidence>
<gene>
    <name evidence="8" type="ORF">S101258_00179</name>
</gene>
<comment type="function">
    <text evidence="2">Converts N-acetylmannosamine-6-phosphate (ManNAc-6-P) to N-acetylglucosamine-6-phosphate (GlcNAc-6-P).</text>
</comment>
<dbReference type="Gene3D" id="3.20.20.70">
    <property type="entry name" value="Aldolase class I"/>
    <property type="match status" value="1"/>
</dbReference>
<dbReference type="InterPro" id="IPR007260">
    <property type="entry name" value="NanE"/>
</dbReference>
<dbReference type="AlphaFoldDB" id="A0A2S3U9S6"/>
<keyword evidence="6 8" id="KW-0413">Isomerase</keyword>
<protein>
    <recommendedName>
        <fullName evidence="5">N-acylglucosamine-6-phosphate 2-epimerase</fullName>
        <ecNumber evidence="5">5.1.3.9</ecNumber>
    </recommendedName>
</protein>
<dbReference type="GO" id="GO:0047465">
    <property type="term" value="F:N-acylglucosamine-6-phosphate 2-epimerase activity"/>
    <property type="evidence" value="ECO:0007669"/>
    <property type="project" value="UniProtKB-EC"/>
</dbReference>
<dbReference type="GO" id="GO:0006053">
    <property type="term" value="P:N-acetylmannosamine catabolic process"/>
    <property type="evidence" value="ECO:0007669"/>
    <property type="project" value="TreeGrafter"/>
</dbReference>
<dbReference type="UniPathway" id="UPA00629">
    <property type="reaction ID" value="UER00682"/>
</dbReference>
<evidence type="ECO:0000256" key="5">
    <source>
        <dbReference type="ARBA" id="ARBA00013180"/>
    </source>
</evidence>
<comment type="caution">
    <text evidence="8">The sequence shown here is derived from an EMBL/GenBank/DDBJ whole genome shotgun (WGS) entry which is preliminary data.</text>
</comment>
<evidence type="ECO:0000256" key="4">
    <source>
        <dbReference type="ARBA" id="ARBA00007439"/>
    </source>
</evidence>
<evidence type="ECO:0000313" key="8">
    <source>
        <dbReference type="EMBL" id="POD89118.1"/>
    </source>
</evidence>
<dbReference type="EC" id="5.1.3.9" evidence="5"/>
<dbReference type="Pfam" id="PF04131">
    <property type="entry name" value="NanE"/>
    <property type="match status" value="1"/>
</dbReference>
<reference evidence="8 9" key="1">
    <citation type="submission" date="2017-06" db="EMBL/GenBank/DDBJ databases">
        <title>Genome sequence of Lactobacillus plantarum subsp. plantarum strain SRCM101258.</title>
        <authorList>
            <person name="Cho S.H."/>
        </authorList>
    </citation>
    <scope>NUCLEOTIDE SEQUENCE [LARGE SCALE GENOMIC DNA]</scope>
    <source>
        <strain evidence="8 9">SRCM101258</strain>
    </source>
</reference>
<comment type="similarity">
    <text evidence="4">Belongs to the NanE family.</text>
</comment>
<sequence>MKNTFLDQVKGSLIISCQALPDEPLHSSFIMSRMALAAKEAGAAGIRANSIVDIQAIQDEVDLPVYRPQQSRLSRFTRLHHPDY</sequence>
<evidence type="ECO:0000256" key="1">
    <source>
        <dbReference type="ARBA" id="ARBA00000056"/>
    </source>
</evidence>
<dbReference type="Proteomes" id="UP000236990">
    <property type="component" value="Unassembled WGS sequence"/>
</dbReference>
<name>A0A2S3U9S6_LACPN</name>
<evidence type="ECO:0000313" key="9">
    <source>
        <dbReference type="Proteomes" id="UP000236990"/>
    </source>
</evidence>
<evidence type="ECO:0000256" key="2">
    <source>
        <dbReference type="ARBA" id="ARBA00002147"/>
    </source>
</evidence>
<dbReference type="InterPro" id="IPR013785">
    <property type="entry name" value="Aldolase_TIM"/>
</dbReference>
<dbReference type="GO" id="GO:0019262">
    <property type="term" value="P:N-acetylneuraminate catabolic process"/>
    <property type="evidence" value="ECO:0007669"/>
    <property type="project" value="UniProtKB-UniPathway"/>
</dbReference>
<dbReference type="PANTHER" id="PTHR36204:SF1">
    <property type="entry name" value="N-ACETYLMANNOSAMINE-6-PHOSPHATE 2-EPIMERASE-RELATED"/>
    <property type="match status" value="1"/>
</dbReference>
<evidence type="ECO:0000256" key="7">
    <source>
        <dbReference type="ARBA" id="ARBA00023277"/>
    </source>
</evidence>
<dbReference type="SUPFAM" id="SSF51366">
    <property type="entry name" value="Ribulose-phoshate binding barrel"/>
    <property type="match status" value="1"/>
</dbReference>
<proteinExistence type="inferred from homology"/>
<accession>A0A2S3U9S6</accession>
<comment type="pathway">
    <text evidence="3">Amino-sugar metabolism; N-acetylneuraminate degradation; D-fructose 6-phosphate from N-acetylneuraminate: step 3/5.</text>
</comment>
<dbReference type="PANTHER" id="PTHR36204">
    <property type="entry name" value="N-ACETYLMANNOSAMINE-6-PHOSPHATE 2-EPIMERASE-RELATED"/>
    <property type="match status" value="1"/>
</dbReference>
<keyword evidence="7" id="KW-0119">Carbohydrate metabolism</keyword>
<dbReference type="EMBL" id="NKCZ01000043">
    <property type="protein sequence ID" value="POD89118.1"/>
    <property type="molecule type" value="Genomic_DNA"/>
</dbReference>
<evidence type="ECO:0000256" key="6">
    <source>
        <dbReference type="ARBA" id="ARBA00023235"/>
    </source>
</evidence>
<organism evidence="8 9">
    <name type="scientific">Lactiplantibacillus plantarum subsp. plantarum</name>
    <dbReference type="NCBI Taxonomy" id="337330"/>
    <lineage>
        <taxon>Bacteria</taxon>
        <taxon>Bacillati</taxon>
        <taxon>Bacillota</taxon>
        <taxon>Bacilli</taxon>
        <taxon>Lactobacillales</taxon>
        <taxon>Lactobacillaceae</taxon>
        <taxon>Lactiplantibacillus</taxon>
    </lineage>
</organism>
<dbReference type="GO" id="GO:0005829">
    <property type="term" value="C:cytosol"/>
    <property type="evidence" value="ECO:0007669"/>
    <property type="project" value="TreeGrafter"/>
</dbReference>
<dbReference type="InterPro" id="IPR011060">
    <property type="entry name" value="RibuloseP-bd_barrel"/>
</dbReference>